<evidence type="ECO:0000256" key="1">
    <source>
        <dbReference type="ARBA" id="ARBA00022614"/>
    </source>
</evidence>
<feature type="chain" id="PRO_5010569073" evidence="3">
    <location>
        <begin position="33"/>
        <end position="538"/>
    </location>
</feature>
<reference evidence="5" key="1">
    <citation type="submission" date="2025-08" db="UniProtKB">
        <authorList>
            <consortium name="RefSeq"/>
        </authorList>
    </citation>
    <scope>IDENTIFICATION</scope>
</reference>
<keyword evidence="3" id="KW-0732">Signal</keyword>
<evidence type="ECO:0000313" key="5">
    <source>
        <dbReference type="RefSeq" id="XP_006033242.2"/>
    </source>
</evidence>
<evidence type="ECO:0000313" key="4">
    <source>
        <dbReference type="Proteomes" id="UP000189705"/>
    </source>
</evidence>
<dbReference type="STRING" id="38654.A0A1U7S8P5"/>
<evidence type="ECO:0000256" key="2">
    <source>
        <dbReference type="ARBA" id="ARBA00022737"/>
    </source>
</evidence>
<keyword evidence="4" id="KW-1185">Reference proteome</keyword>
<dbReference type="InterPro" id="IPR001611">
    <property type="entry name" value="Leu-rich_rpt"/>
</dbReference>
<organism evidence="4 5">
    <name type="scientific">Alligator sinensis</name>
    <name type="common">Chinese alligator</name>
    <dbReference type="NCBI Taxonomy" id="38654"/>
    <lineage>
        <taxon>Eukaryota</taxon>
        <taxon>Metazoa</taxon>
        <taxon>Chordata</taxon>
        <taxon>Craniata</taxon>
        <taxon>Vertebrata</taxon>
        <taxon>Euteleostomi</taxon>
        <taxon>Archelosauria</taxon>
        <taxon>Archosauria</taxon>
        <taxon>Crocodylia</taxon>
        <taxon>Alligatoridae</taxon>
        <taxon>Alligatorinae</taxon>
        <taxon>Alligator</taxon>
    </lineage>
</organism>
<dbReference type="Gene3D" id="3.80.10.10">
    <property type="entry name" value="Ribonuclease Inhibitor"/>
    <property type="match status" value="2"/>
</dbReference>
<keyword evidence="2" id="KW-0677">Repeat</keyword>
<dbReference type="KEGG" id="asn:102387718"/>
<dbReference type="FunFam" id="3.80.10.10:FF:000306">
    <property type="entry name" value="Toll-like receptor 5"/>
    <property type="match status" value="1"/>
</dbReference>
<dbReference type="InParanoid" id="A0A1U7S8P5"/>
<name>A0A1U7S8P5_ALLSI</name>
<keyword evidence="1" id="KW-0433">Leucine-rich repeat</keyword>
<dbReference type="GO" id="GO:0005615">
    <property type="term" value="C:extracellular space"/>
    <property type="evidence" value="ECO:0007669"/>
    <property type="project" value="TreeGrafter"/>
</dbReference>
<dbReference type="GeneID" id="102387718"/>
<proteinExistence type="predicted"/>
<dbReference type="RefSeq" id="XP_006033242.2">
    <property type="nucleotide sequence ID" value="XM_006033180.3"/>
</dbReference>
<dbReference type="PANTHER" id="PTHR45712:SF22">
    <property type="entry name" value="INSULIN-LIKE GROWTH FACTOR-BINDING PROTEIN COMPLEX ACID LABILE SUBUNIT"/>
    <property type="match status" value="1"/>
</dbReference>
<dbReference type="InterPro" id="IPR003591">
    <property type="entry name" value="Leu-rich_rpt_typical-subtyp"/>
</dbReference>
<feature type="signal peptide" evidence="3">
    <location>
        <begin position="1"/>
        <end position="32"/>
    </location>
</feature>
<dbReference type="InterPro" id="IPR032675">
    <property type="entry name" value="LRR_dom_sf"/>
</dbReference>
<dbReference type="PRINTS" id="PR00019">
    <property type="entry name" value="LEURICHRPT"/>
</dbReference>
<dbReference type="Proteomes" id="UP000189705">
    <property type="component" value="Unplaced"/>
</dbReference>
<dbReference type="Pfam" id="PF13855">
    <property type="entry name" value="LRR_8"/>
    <property type="match status" value="5"/>
</dbReference>
<evidence type="ECO:0000256" key="3">
    <source>
        <dbReference type="SAM" id="SignalP"/>
    </source>
</evidence>
<sequence length="538" mass="57024">MGATRSGWLGAWAPHGAVLALLALVVLRTAGAGTCQVSIVHGAMVTACPAQGHHMVPPIDPATRILLMPFNRLMELTVTSFPHLGQLQKLYLGQQLGGTLRVGPGAFANLPNLTHLDLGGNKALSLDPVALAGLGQLEVLLLDANGLDEAVLEGGFFRDLVSLRHLDLSGNQIRRLHLDPSFQALRALETLNLRLNSIRAVCDGDLAALAGRHLTLLDLSDNRLWGAEVGACGSPFLNLTVDTLDVSSNPWDVARLGRFLQTLEGARLGRLRLRRSGAVGSNFGFRNLQDPSAETFVGLWGKGLQALDMSGCFVAELGPRIFSPLPELQELNLSGNRLHRIHANAFAGLQSLRVLDLSGNLLGELGVEGLQSLWASPLESLDLSGNHVGAVEPGALKGFTMLRMLDLRDNALQRVPPGPLPTLRCLLLGRNRLVSAWGLRVLTRGLGKLDLSFNRLRDLVGVWEELGEATGLQALNLSGNGLRGCREAAPPALAGLQVLDLSRNALGQGWGTGGCLAGLEGLRVLNLSGNGLGLGARG</sequence>
<dbReference type="AlphaFoldDB" id="A0A1U7S8P5"/>
<accession>A0A1U7S8P5</accession>
<dbReference type="PANTHER" id="PTHR45712">
    <property type="entry name" value="AGAP008170-PA"/>
    <property type="match status" value="1"/>
</dbReference>
<dbReference type="PROSITE" id="PS51450">
    <property type="entry name" value="LRR"/>
    <property type="match status" value="2"/>
</dbReference>
<gene>
    <name evidence="5" type="primary">LOC102387718</name>
</gene>
<dbReference type="InterPro" id="IPR050333">
    <property type="entry name" value="SLRP"/>
</dbReference>
<dbReference type="SUPFAM" id="SSF52058">
    <property type="entry name" value="L domain-like"/>
    <property type="match status" value="2"/>
</dbReference>
<dbReference type="OrthoDB" id="2020019at2759"/>
<dbReference type="SMART" id="SM00369">
    <property type="entry name" value="LRR_TYP"/>
    <property type="match status" value="10"/>
</dbReference>
<dbReference type="eggNOG" id="KOG4641">
    <property type="taxonomic scope" value="Eukaryota"/>
</dbReference>
<feature type="non-terminal residue" evidence="5">
    <location>
        <position position="538"/>
    </location>
</feature>
<protein>
    <submittedName>
        <fullName evidence="5">Toll-like receptor 5</fullName>
    </submittedName>
</protein>